<evidence type="ECO:0000313" key="2">
    <source>
        <dbReference type="EMBL" id="GGE68752.1"/>
    </source>
</evidence>
<dbReference type="Pfam" id="PF01370">
    <property type="entry name" value="Epimerase"/>
    <property type="match status" value="1"/>
</dbReference>
<proteinExistence type="predicted"/>
<keyword evidence="3" id="KW-1185">Reference proteome</keyword>
<dbReference type="Gene3D" id="3.40.50.720">
    <property type="entry name" value="NAD(P)-binding Rossmann-like Domain"/>
    <property type="match status" value="1"/>
</dbReference>
<dbReference type="RefSeq" id="WP_188388079.1">
    <property type="nucleotide sequence ID" value="NZ_BMFK01000001.1"/>
</dbReference>
<dbReference type="SUPFAM" id="SSF51735">
    <property type="entry name" value="NAD(P)-binding Rossmann-fold domains"/>
    <property type="match status" value="1"/>
</dbReference>
<evidence type="ECO:0000259" key="1">
    <source>
        <dbReference type="Pfam" id="PF01370"/>
    </source>
</evidence>
<dbReference type="EMBL" id="BMFK01000001">
    <property type="protein sequence ID" value="GGE68752.1"/>
    <property type="molecule type" value="Genomic_DNA"/>
</dbReference>
<dbReference type="GO" id="GO:0005737">
    <property type="term" value="C:cytoplasm"/>
    <property type="evidence" value="ECO:0007669"/>
    <property type="project" value="TreeGrafter"/>
</dbReference>
<evidence type="ECO:0000313" key="3">
    <source>
        <dbReference type="Proteomes" id="UP000605259"/>
    </source>
</evidence>
<dbReference type="AlphaFoldDB" id="A0A917AQT1"/>
<dbReference type="Proteomes" id="UP000605259">
    <property type="component" value="Unassembled WGS sequence"/>
</dbReference>
<sequence length="287" mass="32329">MNILVLGGTRFFGKKLVESLLEEGHNVTIATRGNTADDFGDRVKRVRLERTSSESLKEVADADEWDVVYDNICYSPNDALYACEAFAGKVKRYIFTSTLAVYPFGATRNKEEDFNPFTYPIKFGNKSDFDYAEGKKQCEAVFFQKATFPVCAVRFPIVLGEDDYTRRLEFHSERIAHEMEIGMPNIEAIISFIHSNEAATFLSWLKDASVEGPINACAGGEISLADLLTRLEEQLGKKAIVIQESTPDNHSPYGLPDSWYMETIKAKNAGFVFTELEDWLGALIRRL</sequence>
<reference evidence="2" key="1">
    <citation type="journal article" date="2014" name="Int. J. Syst. Evol. Microbiol.">
        <title>Complete genome sequence of Corynebacterium casei LMG S-19264T (=DSM 44701T), isolated from a smear-ripened cheese.</title>
        <authorList>
            <consortium name="US DOE Joint Genome Institute (JGI-PGF)"/>
            <person name="Walter F."/>
            <person name="Albersmeier A."/>
            <person name="Kalinowski J."/>
            <person name="Ruckert C."/>
        </authorList>
    </citation>
    <scope>NUCLEOTIDE SEQUENCE</scope>
    <source>
        <strain evidence="2">CGMCC 1.12698</strain>
    </source>
</reference>
<dbReference type="InterPro" id="IPR051783">
    <property type="entry name" value="NAD(P)-dependent_oxidoreduct"/>
</dbReference>
<organism evidence="2 3">
    <name type="scientific">Priestia taiwanensis</name>
    <dbReference type="NCBI Taxonomy" id="1347902"/>
    <lineage>
        <taxon>Bacteria</taxon>
        <taxon>Bacillati</taxon>
        <taxon>Bacillota</taxon>
        <taxon>Bacilli</taxon>
        <taxon>Bacillales</taxon>
        <taxon>Bacillaceae</taxon>
        <taxon>Priestia</taxon>
    </lineage>
</organism>
<comment type="caution">
    <text evidence="2">The sequence shown here is derived from an EMBL/GenBank/DDBJ whole genome shotgun (WGS) entry which is preliminary data.</text>
</comment>
<gene>
    <name evidence="2" type="ORF">GCM10007140_18510</name>
</gene>
<dbReference type="PANTHER" id="PTHR48079:SF6">
    <property type="entry name" value="NAD(P)-BINDING DOMAIN-CONTAINING PROTEIN-RELATED"/>
    <property type="match status" value="1"/>
</dbReference>
<dbReference type="PANTHER" id="PTHR48079">
    <property type="entry name" value="PROTEIN YEEZ"/>
    <property type="match status" value="1"/>
</dbReference>
<reference evidence="2" key="2">
    <citation type="submission" date="2020-09" db="EMBL/GenBank/DDBJ databases">
        <authorList>
            <person name="Sun Q."/>
            <person name="Zhou Y."/>
        </authorList>
    </citation>
    <scope>NUCLEOTIDE SEQUENCE</scope>
    <source>
        <strain evidence="2">CGMCC 1.12698</strain>
    </source>
</reference>
<dbReference type="InterPro" id="IPR036291">
    <property type="entry name" value="NAD(P)-bd_dom_sf"/>
</dbReference>
<feature type="domain" description="NAD-dependent epimerase/dehydratase" evidence="1">
    <location>
        <begin position="3"/>
        <end position="69"/>
    </location>
</feature>
<protein>
    <submittedName>
        <fullName evidence="2">NAD dependent epimerase/dehydratase</fullName>
    </submittedName>
</protein>
<dbReference type="InterPro" id="IPR001509">
    <property type="entry name" value="Epimerase_deHydtase"/>
</dbReference>
<name>A0A917AQT1_9BACI</name>
<accession>A0A917AQT1</accession>
<dbReference type="GO" id="GO:0004029">
    <property type="term" value="F:aldehyde dehydrogenase (NAD+) activity"/>
    <property type="evidence" value="ECO:0007669"/>
    <property type="project" value="TreeGrafter"/>
</dbReference>